<feature type="compositionally biased region" description="Acidic residues" evidence="1">
    <location>
        <begin position="190"/>
        <end position="210"/>
    </location>
</feature>
<feature type="region of interest" description="Disordered" evidence="1">
    <location>
        <begin position="272"/>
        <end position="296"/>
    </location>
</feature>
<organism evidence="2 3">
    <name type="scientific">Nitzschia inconspicua</name>
    <dbReference type="NCBI Taxonomy" id="303405"/>
    <lineage>
        <taxon>Eukaryota</taxon>
        <taxon>Sar</taxon>
        <taxon>Stramenopiles</taxon>
        <taxon>Ochrophyta</taxon>
        <taxon>Bacillariophyta</taxon>
        <taxon>Bacillariophyceae</taxon>
        <taxon>Bacillariophycidae</taxon>
        <taxon>Bacillariales</taxon>
        <taxon>Bacillariaceae</taxon>
        <taxon>Nitzschia</taxon>
    </lineage>
</organism>
<evidence type="ECO:0000256" key="1">
    <source>
        <dbReference type="SAM" id="MobiDB-lite"/>
    </source>
</evidence>
<accession>A0A9K3PXG9</accession>
<gene>
    <name evidence="2" type="ORF">IV203_035788</name>
</gene>
<feature type="compositionally biased region" description="Acidic residues" evidence="1">
    <location>
        <begin position="161"/>
        <end position="175"/>
    </location>
</feature>
<feature type="compositionally biased region" description="Acidic residues" evidence="1">
    <location>
        <begin position="225"/>
        <end position="241"/>
    </location>
</feature>
<protein>
    <submittedName>
        <fullName evidence="2">Uncharacterized protein</fullName>
    </submittedName>
</protein>
<dbReference type="EMBL" id="JAGRRH010000013">
    <property type="protein sequence ID" value="KAG7360689.1"/>
    <property type="molecule type" value="Genomic_DNA"/>
</dbReference>
<proteinExistence type="predicted"/>
<reference evidence="2" key="1">
    <citation type="journal article" date="2021" name="Sci. Rep.">
        <title>Diploid genomic architecture of Nitzschia inconspicua, an elite biomass production diatom.</title>
        <authorList>
            <person name="Oliver A."/>
            <person name="Podell S."/>
            <person name="Pinowska A."/>
            <person name="Traller J.C."/>
            <person name="Smith S.R."/>
            <person name="McClure R."/>
            <person name="Beliaev A."/>
            <person name="Bohutskyi P."/>
            <person name="Hill E.A."/>
            <person name="Rabines A."/>
            <person name="Zheng H."/>
            <person name="Allen L.Z."/>
            <person name="Kuo A."/>
            <person name="Grigoriev I.V."/>
            <person name="Allen A.E."/>
            <person name="Hazlebeck D."/>
            <person name="Allen E.E."/>
        </authorList>
    </citation>
    <scope>NUCLEOTIDE SEQUENCE</scope>
    <source>
        <strain evidence="2">Hildebrandi</strain>
    </source>
</reference>
<feature type="compositionally biased region" description="Polar residues" evidence="1">
    <location>
        <begin position="179"/>
        <end position="188"/>
    </location>
</feature>
<comment type="caution">
    <text evidence="2">The sequence shown here is derived from an EMBL/GenBank/DDBJ whole genome shotgun (WGS) entry which is preliminary data.</text>
</comment>
<keyword evidence="3" id="KW-1185">Reference proteome</keyword>
<feature type="compositionally biased region" description="Acidic residues" evidence="1">
    <location>
        <begin position="117"/>
        <end position="135"/>
    </location>
</feature>
<feature type="region of interest" description="Disordered" evidence="1">
    <location>
        <begin position="344"/>
        <end position="368"/>
    </location>
</feature>
<evidence type="ECO:0000313" key="2">
    <source>
        <dbReference type="EMBL" id="KAG7360689.1"/>
    </source>
</evidence>
<feature type="region of interest" description="Disordered" evidence="1">
    <location>
        <begin position="382"/>
        <end position="410"/>
    </location>
</feature>
<sequence>MMDPSEEDQKDAMIKDNNVALESETEDEEVKRNCIMGISSLRDSDFSDTEDEDEEQQQEEENIEVQPEEEAEDAMEEEEEPKMLVQFVSSGQMPSKGVFLYRPTPIAAKLPTHHEEIDEDETGSSCSDSEEEEAEQGASKLCQDTPEIPKKRNQDFYPASSDDESDIEEASDDCDQRETSAPVSSSPPQEEADGCSDSDSDSVEDHEQDDGVIMLVAEEPAAITDESDEPLVQEPNEPEEDDCALIGATVDDQWTWSKNKRVLSSNTLASLNGQAGRNADTLKRVRPDVLSTDPPPTMPELSLGLTVFNHTTLLPQHDVIRDESPLLSSDEEEEMLSEELEESMRDVRGDNSPIPLLTPPQSPGREDEVEWPSNLVIDSALMNSVNERPLSPGSLQDMEEEEEHRLRSHDIEASTLTPLLRSIYVGMT</sequence>
<dbReference type="OrthoDB" id="49525at2759"/>
<reference evidence="2" key="2">
    <citation type="submission" date="2021-04" db="EMBL/GenBank/DDBJ databases">
        <authorList>
            <person name="Podell S."/>
        </authorList>
    </citation>
    <scope>NUCLEOTIDE SEQUENCE</scope>
    <source>
        <strain evidence="2">Hildebrandi</strain>
    </source>
</reference>
<evidence type="ECO:0000313" key="3">
    <source>
        <dbReference type="Proteomes" id="UP000693970"/>
    </source>
</evidence>
<dbReference type="Proteomes" id="UP000693970">
    <property type="component" value="Unassembled WGS sequence"/>
</dbReference>
<dbReference type="AlphaFoldDB" id="A0A9K3PXG9"/>
<feature type="region of interest" description="Disordered" evidence="1">
    <location>
        <begin position="1"/>
        <end position="81"/>
    </location>
</feature>
<feature type="compositionally biased region" description="Acidic residues" evidence="1">
    <location>
        <begin position="46"/>
        <end position="80"/>
    </location>
</feature>
<feature type="region of interest" description="Disordered" evidence="1">
    <location>
        <begin position="110"/>
        <end position="241"/>
    </location>
</feature>
<name>A0A9K3PXG9_9STRA</name>